<dbReference type="EMBL" id="MLJW01000005">
    <property type="protein sequence ID" value="OIR17192.1"/>
    <property type="molecule type" value="Genomic_DNA"/>
</dbReference>
<organism evidence="4">
    <name type="scientific">mine drainage metagenome</name>
    <dbReference type="NCBI Taxonomy" id="410659"/>
    <lineage>
        <taxon>unclassified sequences</taxon>
        <taxon>metagenomes</taxon>
        <taxon>ecological metagenomes</taxon>
    </lineage>
</organism>
<feature type="transmembrane region" description="Helical" evidence="2">
    <location>
        <begin position="184"/>
        <end position="203"/>
    </location>
</feature>
<dbReference type="PROSITE" id="PS50887">
    <property type="entry name" value="GGDEF"/>
    <property type="match status" value="1"/>
</dbReference>
<feature type="transmembrane region" description="Helical" evidence="2">
    <location>
        <begin position="53"/>
        <end position="72"/>
    </location>
</feature>
<feature type="domain" description="GGDEF" evidence="3">
    <location>
        <begin position="334"/>
        <end position="464"/>
    </location>
</feature>
<evidence type="ECO:0000259" key="3">
    <source>
        <dbReference type="PROSITE" id="PS50887"/>
    </source>
</evidence>
<dbReference type="Gene3D" id="3.30.70.270">
    <property type="match status" value="1"/>
</dbReference>
<dbReference type="InterPro" id="IPR043128">
    <property type="entry name" value="Rev_trsase/Diguanyl_cyclase"/>
</dbReference>
<comment type="caution">
    <text evidence="4">The sequence shown here is derived from an EMBL/GenBank/DDBJ whole genome shotgun (WGS) entry which is preliminary data.</text>
</comment>
<dbReference type="CDD" id="cd01949">
    <property type="entry name" value="GGDEF"/>
    <property type="match status" value="1"/>
</dbReference>
<feature type="transmembrane region" description="Helical" evidence="2">
    <location>
        <begin position="84"/>
        <end position="104"/>
    </location>
</feature>
<feature type="transmembrane region" description="Helical" evidence="2">
    <location>
        <begin position="116"/>
        <end position="138"/>
    </location>
</feature>
<dbReference type="PANTHER" id="PTHR45138:SF9">
    <property type="entry name" value="DIGUANYLATE CYCLASE DGCM-RELATED"/>
    <property type="match status" value="1"/>
</dbReference>
<dbReference type="GO" id="GO:0005886">
    <property type="term" value="C:plasma membrane"/>
    <property type="evidence" value="ECO:0007669"/>
    <property type="project" value="TreeGrafter"/>
</dbReference>
<dbReference type="AlphaFoldDB" id="A0A1J5TLW2"/>
<name>A0A1J5TLW2_9ZZZZ</name>
<evidence type="ECO:0000313" key="4">
    <source>
        <dbReference type="EMBL" id="OIR17192.1"/>
    </source>
</evidence>
<feature type="transmembrane region" description="Helical" evidence="2">
    <location>
        <begin position="22"/>
        <end position="41"/>
    </location>
</feature>
<sequence>MPNQPAVANRGKVFLATKIYEYLLKVALTLIPSLGIGYLQIYQSPALCTVGHALHYVAILVSLLVSGFVAYVTWRCYRYSGEPFLRWLALGFIGFTVVYAPHGLFTGISEQHLELFLLYGPASRLVMVVLLFIGLLHYGRSEDAQEDRTNPARWWLWLMFFIIIDLVVALIAETGAIRLFDWRIWTEAGALLVALVGVVIVLVRHRSSPLMMTYALSLAFFAQASVAFLLSGPWNHQWWYGHVIFAAGFFVLSYGVVRAFHTTGAFSTVYGLEELMERLRVEKNNTEAAMRQLQAANAELAWMASTDSLTGASNRRHFLECAGVEAGRARRNGLPISLLALDIDHFKAVNDEYGHQAGDAVLKTLVEGIAETLRPHDVIGRIGGEEFMVLLPDTSHAAAAVLAERIRSKVEGLDIPIEGETLRVTVSIGIAEFGLDGDTQDAVFKAADDRLYRAKHAGRNRVVA</sequence>
<dbReference type="NCBIfam" id="TIGR00254">
    <property type="entry name" value="GGDEF"/>
    <property type="match status" value="1"/>
</dbReference>
<dbReference type="EC" id="2.7.7.65" evidence="4"/>
<gene>
    <name evidence="4" type="primary">ycdT_1</name>
    <name evidence="4" type="ORF">GALL_22130</name>
</gene>
<dbReference type="GO" id="GO:1902201">
    <property type="term" value="P:negative regulation of bacterial-type flagellum-dependent cell motility"/>
    <property type="evidence" value="ECO:0007669"/>
    <property type="project" value="TreeGrafter"/>
</dbReference>
<keyword evidence="1" id="KW-0175">Coiled coil</keyword>
<protein>
    <submittedName>
        <fullName evidence="4">Putative diguanylate cyclase YcdT</fullName>
        <ecNumber evidence="4">2.7.7.65</ecNumber>
    </submittedName>
</protein>
<dbReference type="InterPro" id="IPR000160">
    <property type="entry name" value="GGDEF_dom"/>
</dbReference>
<reference evidence="4" key="1">
    <citation type="submission" date="2016-10" db="EMBL/GenBank/DDBJ databases">
        <title>Sequence of Gallionella enrichment culture.</title>
        <authorList>
            <person name="Poehlein A."/>
            <person name="Muehling M."/>
            <person name="Daniel R."/>
        </authorList>
    </citation>
    <scope>NUCLEOTIDE SEQUENCE</scope>
</reference>
<proteinExistence type="predicted"/>
<dbReference type="SUPFAM" id="SSF55073">
    <property type="entry name" value="Nucleotide cyclase"/>
    <property type="match status" value="1"/>
</dbReference>
<dbReference type="InterPro" id="IPR050469">
    <property type="entry name" value="Diguanylate_Cyclase"/>
</dbReference>
<keyword evidence="2" id="KW-0812">Transmembrane</keyword>
<dbReference type="InterPro" id="IPR029787">
    <property type="entry name" value="Nucleotide_cyclase"/>
</dbReference>
<evidence type="ECO:0000256" key="1">
    <source>
        <dbReference type="SAM" id="Coils"/>
    </source>
</evidence>
<evidence type="ECO:0000256" key="2">
    <source>
        <dbReference type="SAM" id="Phobius"/>
    </source>
</evidence>
<keyword evidence="4" id="KW-0548">Nucleotidyltransferase</keyword>
<dbReference type="GO" id="GO:0043709">
    <property type="term" value="P:cell adhesion involved in single-species biofilm formation"/>
    <property type="evidence" value="ECO:0007669"/>
    <property type="project" value="TreeGrafter"/>
</dbReference>
<keyword evidence="4" id="KW-0808">Transferase</keyword>
<accession>A0A1J5TLW2</accession>
<feature type="transmembrane region" description="Helical" evidence="2">
    <location>
        <begin position="210"/>
        <end position="232"/>
    </location>
</feature>
<feature type="transmembrane region" description="Helical" evidence="2">
    <location>
        <begin position="154"/>
        <end position="172"/>
    </location>
</feature>
<keyword evidence="2" id="KW-1133">Transmembrane helix</keyword>
<dbReference type="SMART" id="SM00267">
    <property type="entry name" value="GGDEF"/>
    <property type="match status" value="1"/>
</dbReference>
<dbReference type="PANTHER" id="PTHR45138">
    <property type="entry name" value="REGULATORY COMPONENTS OF SENSORY TRANSDUCTION SYSTEM"/>
    <property type="match status" value="1"/>
</dbReference>
<feature type="transmembrane region" description="Helical" evidence="2">
    <location>
        <begin position="238"/>
        <end position="257"/>
    </location>
</feature>
<dbReference type="FunFam" id="3.30.70.270:FF:000001">
    <property type="entry name" value="Diguanylate cyclase domain protein"/>
    <property type="match status" value="1"/>
</dbReference>
<feature type="coiled-coil region" evidence="1">
    <location>
        <begin position="272"/>
        <end position="299"/>
    </location>
</feature>
<keyword evidence="2" id="KW-0472">Membrane</keyword>
<dbReference type="Pfam" id="PF00990">
    <property type="entry name" value="GGDEF"/>
    <property type="match status" value="1"/>
</dbReference>
<dbReference type="GO" id="GO:0052621">
    <property type="term" value="F:diguanylate cyclase activity"/>
    <property type="evidence" value="ECO:0007669"/>
    <property type="project" value="UniProtKB-EC"/>
</dbReference>